<evidence type="ECO:0000313" key="2">
    <source>
        <dbReference type="Proteomes" id="UP000245699"/>
    </source>
</evidence>
<comment type="caution">
    <text evidence="1">The sequence shown here is derived from an EMBL/GenBank/DDBJ whole genome shotgun (WGS) entry which is preliminary data.</text>
</comment>
<evidence type="ECO:0000313" key="1">
    <source>
        <dbReference type="EMBL" id="PVU90076.1"/>
    </source>
</evidence>
<reference evidence="1 2" key="1">
    <citation type="journal article" date="2018" name="MBio">
        <title>Comparative Genomics Reveals the Core Gene Toolbox for the Fungus-Insect Symbiosis.</title>
        <authorList>
            <person name="Wang Y."/>
            <person name="Stata M."/>
            <person name="Wang W."/>
            <person name="Stajich J.E."/>
            <person name="White M.M."/>
            <person name="Moncalvo J.M."/>
        </authorList>
    </citation>
    <scope>NUCLEOTIDE SEQUENCE [LARGE SCALE GENOMIC DNA]</scope>
    <source>
        <strain evidence="1 2">AUS-77-4</strain>
    </source>
</reference>
<name>A0A2T9YCL5_9FUNG</name>
<protein>
    <submittedName>
        <fullName evidence="1">Uncharacterized protein</fullName>
    </submittedName>
</protein>
<gene>
    <name evidence="1" type="ORF">BB559_004805</name>
</gene>
<dbReference type="AlphaFoldDB" id="A0A2T9YCL5"/>
<accession>A0A2T9YCL5</accession>
<keyword evidence="2" id="KW-1185">Reference proteome</keyword>
<dbReference type="STRING" id="61424.A0A2T9YCL5"/>
<sequence length="288" mass="33005">MSNKTFSIENCEWSIGFINFFEKINLSYTSRALGLESNVFGKPIHKNTLIEALKDLGARVVEELETNIKEEFVAILKRDNENTFGNDVYNKLESLKKNFLQVPFNNEETFERMNDFIDTQKAFAGESNKKEFLLYSENGSSSARINASAINRGVQIQRDVVENVSFNTSMEKNNLDTYEGLAKSVMETNKSSNNGIEERIGNIQTHIGVTFEPERKFSLYERVISLEEKIMYLERFYPEWSASHFIQPGVKKPKGNVSVVKRKRGRPAKQIEKKSLTESIIEKLASNQ</sequence>
<organism evidence="1 2">
    <name type="scientific">Furculomyces boomerangus</name>
    <dbReference type="NCBI Taxonomy" id="61424"/>
    <lineage>
        <taxon>Eukaryota</taxon>
        <taxon>Fungi</taxon>
        <taxon>Fungi incertae sedis</taxon>
        <taxon>Zoopagomycota</taxon>
        <taxon>Kickxellomycotina</taxon>
        <taxon>Harpellomycetes</taxon>
        <taxon>Harpellales</taxon>
        <taxon>Harpellaceae</taxon>
        <taxon>Furculomyces</taxon>
    </lineage>
</organism>
<dbReference type="EMBL" id="MBFT01000502">
    <property type="protein sequence ID" value="PVU90076.1"/>
    <property type="molecule type" value="Genomic_DNA"/>
</dbReference>
<dbReference type="Proteomes" id="UP000245699">
    <property type="component" value="Unassembled WGS sequence"/>
</dbReference>
<dbReference type="OrthoDB" id="5531344at2759"/>
<proteinExistence type="predicted"/>